<dbReference type="Proteomes" id="UP001627284">
    <property type="component" value="Unassembled WGS sequence"/>
</dbReference>
<keyword evidence="13" id="KW-1185">Reference proteome</keyword>
<keyword evidence="5" id="KW-0249">Electron transport</keyword>
<name>A0ABD2RWK6_9SOLN</name>
<evidence type="ECO:0000256" key="4">
    <source>
        <dbReference type="ARBA" id="ARBA00022729"/>
    </source>
</evidence>
<evidence type="ECO:0000256" key="6">
    <source>
        <dbReference type="ARBA" id="ARBA00022989"/>
    </source>
</evidence>
<feature type="transmembrane region" description="Helical" evidence="9">
    <location>
        <begin position="30"/>
        <end position="49"/>
    </location>
</feature>
<dbReference type="EMBL" id="JBJKTR010000018">
    <property type="protein sequence ID" value="KAL3336259.1"/>
    <property type="molecule type" value="Genomic_DNA"/>
</dbReference>
<reference evidence="12 13" key="1">
    <citation type="submission" date="2024-05" db="EMBL/GenBank/DDBJ databases">
        <title>De novo assembly of an allotetraploid wild potato.</title>
        <authorList>
            <person name="Hosaka A.J."/>
        </authorList>
    </citation>
    <scope>NUCLEOTIDE SEQUENCE [LARGE SCALE GENOMIC DNA]</scope>
    <source>
        <tissue evidence="12">Young leaves</tissue>
    </source>
</reference>
<dbReference type="InterPro" id="IPR017214">
    <property type="entry name" value="UCP037471"/>
</dbReference>
<dbReference type="Pfam" id="PF03188">
    <property type="entry name" value="Cytochrom_B561"/>
    <property type="match status" value="1"/>
</dbReference>
<evidence type="ECO:0008006" key="14">
    <source>
        <dbReference type="Google" id="ProtNLM"/>
    </source>
</evidence>
<feature type="transmembrane region" description="Helical" evidence="9">
    <location>
        <begin position="346"/>
        <end position="367"/>
    </location>
</feature>
<dbReference type="AlphaFoldDB" id="A0ABD2RWK6"/>
<keyword evidence="8" id="KW-0479">Metal-binding</keyword>
<dbReference type="SUPFAM" id="SSF49344">
    <property type="entry name" value="CBD9-like"/>
    <property type="match status" value="1"/>
</dbReference>
<feature type="domain" description="Cytochrome b561" evidence="11">
    <location>
        <begin position="210"/>
        <end position="402"/>
    </location>
</feature>
<dbReference type="InterPro" id="IPR005018">
    <property type="entry name" value="DOMON_domain"/>
</dbReference>
<feature type="transmembrane region" description="Helical" evidence="9">
    <location>
        <begin position="379"/>
        <end position="396"/>
    </location>
</feature>
<evidence type="ECO:0000259" key="10">
    <source>
        <dbReference type="PROSITE" id="PS50836"/>
    </source>
</evidence>
<dbReference type="InterPro" id="IPR006593">
    <property type="entry name" value="Cyt_b561/ferric_Rdtase_TM"/>
</dbReference>
<keyword evidence="7 9" id="KW-0472">Membrane</keyword>
<evidence type="ECO:0000256" key="9">
    <source>
        <dbReference type="SAM" id="Phobius"/>
    </source>
</evidence>
<evidence type="ECO:0000256" key="1">
    <source>
        <dbReference type="ARBA" id="ARBA00004370"/>
    </source>
</evidence>
<proteinExistence type="predicted"/>
<feature type="binding site" description="axial binding residue" evidence="8">
    <location>
        <position position="280"/>
    </location>
    <ligand>
        <name>heme b</name>
        <dbReference type="ChEBI" id="CHEBI:60344"/>
        <label>1</label>
    </ligand>
    <ligandPart>
        <name>Fe</name>
        <dbReference type="ChEBI" id="CHEBI:18248"/>
    </ligandPart>
</feature>
<comment type="subcellular location">
    <subcellularLocation>
        <location evidence="1">Membrane</location>
    </subcellularLocation>
</comment>
<feature type="non-terminal residue" evidence="12">
    <location>
        <position position="1"/>
    </location>
</feature>
<evidence type="ECO:0000256" key="8">
    <source>
        <dbReference type="PIRSR" id="PIRSR037471-1"/>
    </source>
</evidence>
<keyword evidence="6 9" id="KW-1133">Transmembrane helix</keyword>
<dbReference type="SMART" id="SM00664">
    <property type="entry name" value="DoH"/>
    <property type="match status" value="1"/>
</dbReference>
<feature type="domain" description="DOMON" evidence="10">
    <location>
        <begin position="92"/>
        <end position="206"/>
    </location>
</feature>
<dbReference type="PANTHER" id="PTHR23130:SF171">
    <property type="entry name" value="OS01G0895300 PROTEIN"/>
    <property type="match status" value="1"/>
</dbReference>
<dbReference type="Gene3D" id="1.20.120.1770">
    <property type="match status" value="1"/>
</dbReference>
<evidence type="ECO:0000256" key="7">
    <source>
        <dbReference type="ARBA" id="ARBA00023136"/>
    </source>
</evidence>
<dbReference type="CDD" id="cd08760">
    <property type="entry name" value="Cyt_b561_FRRS1_like"/>
    <property type="match status" value="1"/>
</dbReference>
<feature type="binding site" description="axial binding residue" evidence="8">
    <location>
        <position position="348"/>
    </location>
    <ligand>
        <name>heme b</name>
        <dbReference type="ChEBI" id="CHEBI:60344"/>
        <label>1</label>
    </ligand>
    <ligandPart>
        <name>Fe</name>
        <dbReference type="ChEBI" id="CHEBI:18248"/>
    </ligandPart>
</feature>
<keyword evidence="4" id="KW-0732">Signal</keyword>
<dbReference type="GO" id="GO:0016020">
    <property type="term" value="C:membrane"/>
    <property type="evidence" value="ECO:0007669"/>
    <property type="project" value="UniProtKB-SubCell"/>
</dbReference>
<dbReference type="CDD" id="cd09631">
    <property type="entry name" value="DOMON_DOH"/>
    <property type="match status" value="1"/>
</dbReference>
<dbReference type="PROSITE" id="PS50836">
    <property type="entry name" value="DOMON"/>
    <property type="match status" value="1"/>
</dbReference>
<evidence type="ECO:0000313" key="13">
    <source>
        <dbReference type="Proteomes" id="UP001627284"/>
    </source>
</evidence>
<keyword evidence="8" id="KW-0408">Iron</keyword>
<keyword evidence="3 9" id="KW-0812">Transmembrane</keyword>
<dbReference type="PROSITE" id="PS50939">
    <property type="entry name" value="CYTOCHROME_B561"/>
    <property type="match status" value="1"/>
</dbReference>
<sequence length="402" mass="45548">PLLPHYNHLSHLFATKKQSVREKKVEKMKASFKFSASFFFFIIFLIIFISSQISKVNSQGSSTDSCNSNLKLKSKILFDTTSFHCLTVWNQQDYILRYMRTDTNVWSYVLSAPNTNSYIAMGFSEKGKMVGSTAIVGWVSNDGTATMKKYFLGGQSPNQVLPDEGNLQLVNFTSSVIAENSRIYLAFQLNTEMPSNRLIYSVGPSGMLPSTADYRLTEHQDHTSTSLDYNTGQSETKTLYANLRRSHGLLNMFGWGILMPIGVMAARYLRQYDPIWFYSHITIQSLGFILGFAGVISGLILNSRLQNNVNRHKGLGIFILLLGCLQAIAILVRPDKESKIRKYWNWYHYITGRVLILLATINVFYGIHLGNAGSSWKAGFSVVLVILFITALMLEIRMWKRK</sequence>
<evidence type="ECO:0000259" key="11">
    <source>
        <dbReference type="PROSITE" id="PS50939"/>
    </source>
</evidence>
<dbReference type="InterPro" id="IPR045266">
    <property type="entry name" value="DOH_DOMON"/>
</dbReference>
<gene>
    <name evidence="12" type="ORF">AABB24_032144</name>
</gene>
<accession>A0ABD2RWK6</accession>
<evidence type="ECO:0000256" key="5">
    <source>
        <dbReference type="ARBA" id="ARBA00022982"/>
    </source>
</evidence>
<feature type="transmembrane region" description="Helical" evidence="9">
    <location>
        <begin position="249"/>
        <end position="269"/>
    </location>
</feature>
<evidence type="ECO:0000313" key="12">
    <source>
        <dbReference type="EMBL" id="KAL3336259.1"/>
    </source>
</evidence>
<feature type="transmembrane region" description="Helical" evidence="9">
    <location>
        <begin position="281"/>
        <end position="302"/>
    </location>
</feature>
<organism evidence="12 13">
    <name type="scientific">Solanum stoloniferum</name>
    <dbReference type="NCBI Taxonomy" id="62892"/>
    <lineage>
        <taxon>Eukaryota</taxon>
        <taxon>Viridiplantae</taxon>
        <taxon>Streptophyta</taxon>
        <taxon>Embryophyta</taxon>
        <taxon>Tracheophyta</taxon>
        <taxon>Spermatophyta</taxon>
        <taxon>Magnoliopsida</taxon>
        <taxon>eudicotyledons</taxon>
        <taxon>Gunneridae</taxon>
        <taxon>Pentapetalae</taxon>
        <taxon>asterids</taxon>
        <taxon>lamiids</taxon>
        <taxon>Solanales</taxon>
        <taxon>Solanaceae</taxon>
        <taxon>Solanoideae</taxon>
        <taxon>Solaneae</taxon>
        <taxon>Solanum</taxon>
    </lineage>
</organism>
<comment type="caution">
    <text evidence="12">The sequence shown here is derived from an EMBL/GenBank/DDBJ whole genome shotgun (WGS) entry which is preliminary data.</text>
</comment>
<dbReference type="PIRSF" id="PIRSF037471">
    <property type="entry name" value="UCP037471"/>
    <property type="match status" value="1"/>
</dbReference>
<feature type="binding site" description="axial binding residue" evidence="8">
    <location>
        <position position="247"/>
    </location>
    <ligand>
        <name>heme b</name>
        <dbReference type="ChEBI" id="CHEBI:60344"/>
        <label>1</label>
    </ligand>
    <ligandPart>
        <name>Fe</name>
        <dbReference type="ChEBI" id="CHEBI:18248"/>
    </ligandPart>
</feature>
<keyword evidence="2" id="KW-0813">Transport</keyword>
<dbReference type="SMART" id="SM00665">
    <property type="entry name" value="B561"/>
    <property type="match status" value="1"/>
</dbReference>
<dbReference type="PANTHER" id="PTHR23130">
    <property type="entry name" value="CYTOCHROME B561 AND DOMON DOMAIN-CONTAINING PROTEIN"/>
    <property type="match status" value="1"/>
</dbReference>
<protein>
    <recommendedName>
        <fullName evidence="14">Dopamine beta-monooxygenase</fullName>
    </recommendedName>
</protein>
<evidence type="ECO:0000256" key="2">
    <source>
        <dbReference type="ARBA" id="ARBA00022448"/>
    </source>
</evidence>
<evidence type="ECO:0000256" key="3">
    <source>
        <dbReference type="ARBA" id="ARBA00022692"/>
    </source>
</evidence>
<dbReference type="Pfam" id="PF03351">
    <property type="entry name" value="DOMON"/>
    <property type="match status" value="1"/>
</dbReference>
<feature type="transmembrane region" description="Helical" evidence="9">
    <location>
        <begin position="314"/>
        <end position="334"/>
    </location>
</feature>
<feature type="binding site" description="axial binding residue" evidence="8">
    <location>
        <position position="312"/>
    </location>
    <ligand>
        <name>heme b</name>
        <dbReference type="ChEBI" id="CHEBI:60344"/>
        <label>1</label>
    </ligand>
    <ligandPart>
        <name>Fe</name>
        <dbReference type="ChEBI" id="CHEBI:18248"/>
    </ligandPart>
</feature>